<dbReference type="AlphaFoldDB" id="I4EL40"/>
<dbReference type="PANTHER" id="PTHR22990">
    <property type="entry name" value="F-BOX ONLY PROTEIN"/>
    <property type="match status" value="1"/>
</dbReference>
<dbReference type="PANTHER" id="PTHR22990:SF15">
    <property type="entry name" value="F-BOX ONLY PROTEIN 10"/>
    <property type="match status" value="1"/>
</dbReference>
<dbReference type="InterPro" id="IPR012334">
    <property type="entry name" value="Pectin_lyas_fold"/>
</dbReference>
<evidence type="ECO:0000259" key="2">
    <source>
        <dbReference type="Pfam" id="PF13229"/>
    </source>
</evidence>
<organism evidence="3 4">
    <name type="scientific">Nitrolancea hollandica Lb</name>
    <dbReference type="NCBI Taxonomy" id="1129897"/>
    <lineage>
        <taxon>Bacteria</taxon>
        <taxon>Pseudomonadati</taxon>
        <taxon>Thermomicrobiota</taxon>
        <taxon>Thermomicrobia</taxon>
        <taxon>Sphaerobacterales</taxon>
        <taxon>Sphaerobacterineae</taxon>
        <taxon>Sphaerobacteraceae</taxon>
        <taxon>Nitrolancea</taxon>
    </lineage>
</organism>
<evidence type="ECO:0000313" key="4">
    <source>
        <dbReference type="Proteomes" id="UP000004221"/>
    </source>
</evidence>
<proteinExistence type="predicted"/>
<comment type="caution">
    <text evidence="3">The sequence shown here is derived from an EMBL/GenBank/DDBJ whole genome shotgun (WGS) entry which is preliminary data.</text>
</comment>
<reference evidence="3 4" key="1">
    <citation type="journal article" date="2012" name="ISME J.">
        <title>Nitrification expanded: discovery, physiology and genomics of a nitrite-oxidizing bacterium from the phylum Chloroflexi.</title>
        <authorList>
            <person name="Sorokin D.Y."/>
            <person name="Lucker S."/>
            <person name="Vejmelkova D."/>
            <person name="Kostrikina N.A."/>
            <person name="Kleerebezem R."/>
            <person name="Rijpstra W.I."/>
            <person name="Damste J.S."/>
            <person name="Le Paslier D."/>
            <person name="Muyzer G."/>
            <person name="Wagner M."/>
            <person name="van Loosdrecht M.C."/>
            <person name="Daims H."/>
        </authorList>
    </citation>
    <scope>NUCLEOTIDE SEQUENCE [LARGE SCALE GENOMIC DNA]</scope>
    <source>
        <strain evidence="4">none</strain>
    </source>
</reference>
<dbReference type="Proteomes" id="UP000004221">
    <property type="component" value="Unassembled WGS sequence"/>
</dbReference>
<keyword evidence="4" id="KW-1185">Reference proteome</keyword>
<dbReference type="SMART" id="SM00710">
    <property type="entry name" value="PbH1"/>
    <property type="match status" value="8"/>
</dbReference>
<dbReference type="RefSeq" id="WP_008480278.1">
    <property type="nucleotide sequence ID" value="NZ_CAGS01000437.1"/>
</dbReference>
<dbReference type="InterPro" id="IPR039448">
    <property type="entry name" value="Beta_helix"/>
</dbReference>
<evidence type="ECO:0000256" key="1">
    <source>
        <dbReference type="ARBA" id="ARBA00022737"/>
    </source>
</evidence>
<keyword evidence="1" id="KW-0677">Repeat</keyword>
<dbReference type="EMBL" id="CAGS01000437">
    <property type="protein sequence ID" value="CCF85402.1"/>
    <property type="molecule type" value="Genomic_DNA"/>
</dbReference>
<dbReference type="SUPFAM" id="SSF51126">
    <property type="entry name" value="Pectin lyase-like"/>
    <property type="match status" value="1"/>
</dbReference>
<dbReference type="InterPro" id="IPR011050">
    <property type="entry name" value="Pectin_lyase_fold/virulence"/>
</dbReference>
<dbReference type="OrthoDB" id="159063at2"/>
<dbReference type="InterPro" id="IPR006626">
    <property type="entry name" value="PbH1"/>
</dbReference>
<dbReference type="InterPro" id="IPR051550">
    <property type="entry name" value="SCF-Subunits/Alg-Epimerases"/>
</dbReference>
<gene>
    <name evidence="3" type="ORF">NITHO_4920013</name>
</gene>
<name>I4EL40_9BACT</name>
<dbReference type="Pfam" id="PF13229">
    <property type="entry name" value="Beta_helix"/>
    <property type="match status" value="1"/>
</dbReference>
<feature type="domain" description="Right handed beta helix" evidence="2">
    <location>
        <begin position="183"/>
        <end position="333"/>
    </location>
</feature>
<accession>I4EL40</accession>
<protein>
    <recommendedName>
        <fullName evidence="2">Right handed beta helix domain-containing protein</fullName>
    </recommendedName>
</protein>
<dbReference type="Gene3D" id="2.160.20.10">
    <property type="entry name" value="Single-stranded right-handed beta-helix, Pectin lyase-like"/>
    <property type="match status" value="1"/>
</dbReference>
<evidence type="ECO:0000313" key="3">
    <source>
        <dbReference type="EMBL" id="CCF85402.1"/>
    </source>
</evidence>
<sequence length="479" mass="50723">MSIGLGLSWWISGPVAPTIYLQPGQTIQQGIDGATTGAILSVPAGLYREQVTVTKPLTLQGQPGAEIRGSEVWASWTAGSGIWTSTLTVPNLGSDTQHGDPKTQWREQVFLDGAPLTQVAVGTTPVSGQFALDASRHVILADNPAGKTVEVTARSYWVVSGAHNVTVQGFTMKHAGCPAQDGGIRVNGHNGWTIQRNTLSDAHGRCVSFGTASGCRVLNNDIGYGGCLGIGGWQLTNSIISGNRIHHCNTEGFDTAWEAGGIKLSGSSSVTISGNEVDHNTAHGIWCDIACDVMVISGNRVHDNTRHGIRYEVSSGAEIASNVVWNNGFDGSTWGWGAGIVIQNSNHCTVHDNVVAWCADGIVVFSQNRGDTPAEGVIDNNLYANDILIADDTGPDSVYVMGWLQDWAGTLFDPASNNRGSGNRFYIGNQVGNDPNDFSWNGSWHTLAQFSTTPVGAGSSYLTATEVDQILSDNNIPTS</sequence>